<dbReference type="Proteomes" id="UP001162640">
    <property type="component" value="Unassembled WGS sequence"/>
</dbReference>
<dbReference type="SUPFAM" id="SSF51182">
    <property type="entry name" value="RmlC-like cupins"/>
    <property type="match status" value="1"/>
</dbReference>
<proteinExistence type="inferred from homology"/>
<evidence type="ECO:0000313" key="6">
    <source>
        <dbReference type="EMBL" id="GMH71735.1"/>
    </source>
</evidence>
<dbReference type="Pfam" id="PF05726">
    <property type="entry name" value="Pirin_C"/>
    <property type="match status" value="1"/>
</dbReference>
<dbReference type="Gene3D" id="2.60.120.10">
    <property type="entry name" value="Jelly Rolls"/>
    <property type="match status" value="2"/>
</dbReference>
<dbReference type="InterPro" id="IPR012093">
    <property type="entry name" value="Pirin"/>
</dbReference>
<gene>
    <name evidence="6" type="ORF">TL16_g05730</name>
</gene>
<dbReference type="InterPro" id="IPR014710">
    <property type="entry name" value="RmlC-like_jellyroll"/>
</dbReference>
<dbReference type="PANTHER" id="PTHR13903">
    <property type="entry name" value="PIRIN-RELATED"/>
    <property type="match status" value="1"/>
</dbReference>
<dbReference type="Pfam" id="PF02678">
    <property type="entry name" value="Pirin"/>
    <property type="match status" value="1"/>
</dbReference>
<dbReference type="AlphaFoldDB" id="A0A9W7EB87"/>
<feature type="chain" id="PRO_5040950383" description="Pirin N-terminal domain-containing protein" evidence="3">
    <location>
        <begin position="21"/>
        <end position="402"/>
    </location>
</feature>
<evidence type="ECO:0000256" key="2">
    <source>
        <dbReference type="RuleBase" id="RU003457"/>
    </source>
</evidence>
<comment type="similarity">
    <text evidence="1 2">Belongs to the pirin family.</text>
</comment>
<organism evidence="6 7">
    <name type="scientific">Triparma laevis f. inornata</name>
    <dbReference type="NCBI Taxonomy" id="1714386"/>
    <lineage>
        <taxon>Eukaryota</taxon>
        <taxon>Sar</taxon>
        <taxon>Stramenopiles</taxon>
        <taxon>Ochrophyta</taxon>
        <taxon>Bolidophyceae</taxon>
        <taxon>Parmales</taxon>
        <taxon>Triparmaceae</taxon>
        <taxon>Triparma</taxon>
    </lineage>
</organism>
<evidence type="ECO:0000259" key="4">
    <source>
        <dbReference type="Pfam" id="PF02678"/>
    </source>
</evidence>
<evidence type="ECO:0000256" key="3">
    <source>
        <dbReference type="SAM" id="SignalP"/>
    </source>
</evidence>
<dbReference type="EMBL" id="BLQM01000169">
    <property type="protein sequence ID" value="GMH71735.1"/>
    <property type="molecule type" value="Genomic_DNA"/>
</dbReference>
<dbReference type="PANTHER" id="PTHR13903:SF8">
    <property type="entry name" value="PIRIN"/>
    <property type="match status" value="1"/>
</dbReference>
<evidence type="ECO:0000259" key="5">
    <source>
        <dbReference type="Pfam" id="PF05726"/>
    </source>
</evidence>
<comment type="caution">
    <text evidence="6">The sequence shown here is derived from an EMBL/GenBank/DDBJ whole genome shotgun (WGS) entry which is preliminary data.</text>
</comment>
<feature type="domain" description="Pirin N-terminal" evidence="4">
    <location>
        <begin position="101"/>
        <end position="204"/>
    </location>
</feature>
<sequence length="402" mass="45170">MIQFSKILALFILILSEIRPFLIPASLTKFNAPRSEVALFAQKSPPLIKTLTRPPRLPIWPVFPGVLLSILDLLNLPTSLSATLEDQTFGGRVSPIQFQPELTSPFILLVHHRHRFTELNFLIRKLTEFVLPEGFPAHPHRGFETLTMCMKGGMVHRDSIGVKQVYGTKAPEWCQWLKAGRGVLHEEFWATNMEPDQELYQIWIDSPRDLKMCEPESKLLGDGSGVKIERKDGVEEISVERPWRDGGSSTSVRIVKLERKDDDDVGGVYDCRIPEGHETVILYVKSGSGSGQKGVKINDSEFIPVHSYALLTLPPSLSFTVSLSEPGSSGSSEILLLTGRPLNHPVIAAGSFVMNTETEINQAQIDYSKGLMGKPWDHKIDDKEWQIEVATHWADMQRNERK</sequence>
<protein>
    <recommendedName>
        <fullName evidence="8">Pirin N-terminal domain-containing protein</fullName>
    </recommendedName>
</protein>
<dbReference type="InterPro" id="IPR011051">
    <property type="entry name" value="RmlC_Cupin_sf"/>
</dbReference>
<evidence type="ECO:0008006" key="8">
    <source>
        <dbReference type="Google" id="ProtNLM"/>
    </source>
</evidence>
<name>A0A9W7EB87_9STRA</name>
<feature type="signal peptide" evidence="3">
    <location>
        <begin position="1"/>
        <end position="20"/>
    </location>
</feature>
<reference evidence="7" key="1">
    <citation type="journal article" date="2023" name="Commun. Biol.">
        <title>Genome analysis of Parmales, the sister group of diatoms, reveals the evolutionary specialization of diatoms from phago-mixotrophs to photoautotrophs.</title>
        <authorList>
            <person name="Ban H."/>
            <person name="Sato S."/>
            <person name="Yoshikawa S."/>
            <person name="Yamada K."/>
            <person name="Nakamura Y."/>
            <person name="Ichinomiya M."/>
            <person name="Sato N."/>
            <person name="Blanc-Mathieu R."/>
            <person name="Endo H."/>
            <person name="Kuwata A."/>
            <person name="Ogata H."/>
        </authorList>
    </citation>
    <scope>NUCLEOTIDE SEQUENCE [LARGE SCALE GENOMIC DNA]</scope>
</reference>
<accession>A0A9W7EB87</accession>
<feature type="domain" description="Pirin C-terminal" evidence="5">
    <location>
        <begin position="272"/>
        <end position="371"/>
    </location>
</feature>
<dbReference type="InterPro" id="IPR003829">
    <property type="entry name" value="Pirin_N_dom"/>
</dbReference>
<keyword evidence="3" id="KW-0732">Signal</keyword>
<evidence type="ECO:0000313" key="7">
    <source>
        <dbReference type="Proteomes" id="UP001162640"/>
    </source>
</evidence>
<evidence type="ECO:0000256" key="1">
    <source>
        <dbReference type="ARBA" id="ARBA00008416"/>
    </source>
</evidence>
<dbReference type="InterPro" id="IPR008778">
    <property type="entry name" value="Pirin_C_dom"/>
</dbReference>